<dbReference type="EMBL" id="LWGR01000013">
    <property type="protein sequence ID" value="KZM70739.1"/>
    <property type="molecule type" value="Genomic_DNA"/>
</dbReference>
<dbReference type="Proteomes" id="UP000076512">
    <property type="component" value="Unassembled WGS sequence"/>
</dbReference>
<accession>A0A164JUR0</accession>
<organism evidence="1 2">
    <name type="scientific">Nocardia terpenica</name>
    <dbReference type="NCBI Taxonomy" id="455432"/>
    <lineage>
        <taxon>Bacteria</taxon>
        <taxon>Bacillati</taxon>
        <taxon>Actinomycetota</taxon>
        <taxon>Actinomycetes</taxon>
        <taxon>Mycobacteriales</taxon>
        <taxon>Nocardiaceae</taxon>
        <taxon>Nocardia</taxon>
    </lineage>
</organism>
<evidence type="ECO:0000313" key="2">
    <source>
        <dbReference type="Proteomes" id="UP000076512"/>
    </source>
</evidence>
<keyword evidence="2" id="KW-1185">Reference proteome</keyword>
<gene>
    <name evidence="1" type="ORF">AWN90_39970</name>
</gene>
<dbReference type="AlphaFoldDB" id="A0A164JUR0"/>
<proteinExistence type="predicted"/>
<comment type="caution">
    <text evidence="1">The sequence shown here is derived from an EMBL/GenBank/DDBJ whole genome shotgun (WGS) entry which is preliminary data.</text>
</comment>
<name>A0A164JUR0_9NOCA</name>
<evidence type="ECO:0000313" key="1">
    <source>
        <dbReference type="EMBL" id="KZM70739.1"/>
    </source>
</evidence>
<dbReference type="STRING" id="455432.AWN90_39970"/>
<reference evidence="1 2" key="1">
    <citation type="submission" date="2016-04" db="EMBL/GenBank/DDBJ databases">
        <authorList>
            <person name="Evans L.H."/>
            <person name="Alamgir A."/>
            <person name="Owens N."/>
            <person name="Weber N.D."/>
            <person name="Virtaneva K."/>
            <person name="Barbian K."/>
            <person name="Babar A."/>
            <person name="Rosenke K."/>
        </authorList>
    </citation>
    <scope>NUCLEOTIDE SEQUENCE [LARGE SCALE GENOMIC DNA]</scope>
    <source>
        <strain evidence="1 2">IFM 0406</strain>
    </source>
</reference>
<sequence length="107" mass="11417">MVFLFVIGIGAAGIGAIHTHIASHVPGAHACDTRTGVSVAQLQRRLAADSRRAPIGHAAPLVPFTVPQAHRAMLAHLDCDFRRCPCKAAAWEIVRPRIRSAVPGVTR</sequence>
<protein>
    <submittedName>
        <fullName evidence="1">Uncharacterized protein</fullName>
    </submittedName>
</protein>